<dbReference type="Pfam" id="PF19951">
    <property type="entry name" value="DUF6413"/>
    <property type="match status" value="1"/>
</dbReference>
<feature type="signal peptide" evidence="1">
    <location>
        <begin position="1"/>
        <end position="19"/>
    </location>
</feature>
<feature type="chain" id="PRO_5042192597" evidence="1">
    <location>
        <begin position="20"/>
        <end position="92"/>
    </location>
</feature>
<comment type="caution">
    <text evidence="2">The sequence shown here is derived from an EMBL/GenBank/DDBJ whole genome shotgun (WGS) entry which is preliminary data.</text>
</comment>
<dbReference type="GeneID" id="85443574"/>
<dbReference type="EMBL" id="JAHLJV010000144">
    <property type="protein sequence ID" value="KAK1566375.1"/>
    <property type="molecule type" value="Genomic_DNA"/>
</dbReference>
<keyword evidence="3" id="KW-1185">Reference proteome</keyword>
<organism evidence="2 3">
    <name type="scientific">Colletotrichum navitas</name>
    <dbReference type="NCBI Taxonomy" id="681940"/>
    <lineage>
        <taxon>Eukaryota</taxon>
        <taxon>Fungi</taxon>
        <taxon>Dikarya</taxon>
        <taxon>Ascomycota</taxon>
        <taxon>Pezizomycotina</taxon>
        <taxon>Sordariomycetes</taxon>
        <taxon>Hypocreomycetidae</taxon>
        <taxon>Glomerellales</taxon>
        <taxon>Glomerellaceae</taxon>
        <taxon>Colletotrichum</taxon>
        <taxon>Colletotrichum graminicola species complex</taxon>
    </lineage>
</organism>
<evidence type="ECO:0000256" key="1">
    <source>
        <dbReference type="SAM" id="SignalP"/>
    </source>
</evidence>
<dbReference type="Proteomes" id="UP001230504">
    <property type="component" value="Unassembled WGS sequence"/>
</dbReference>
<protein>
    <submittedName>
        <fullName evidence="2">Uncharacterized protein</fullName>
    </submittedName>
</protein>
<keyword evidence="1" id="KW-0732">Signal</keyword>
<evidence type="ECO:0000313" key="3">
    <source>
        <dbReference type="Proteomes" id="UP001230504"/>
    </source>
</evidence>
<sequence length="92" mass="9097">MHALTIFFASLSLLAGLAATQGIPGGDLCCGNPIDDPNKSCPGTTFCCDTGSNANIGRGCDDNKDFPVGRSFSGFGVGSCKSGGSTGTVVCG</sequence>
<dbReference type="InterPro" id="IPR045634">
    <property type="entry name" value="DUF6413"/>
</dbReference>
<dbReference type="AlphaFoldDB" id="A0AAD8UYT7"/>
<reference evidence="2" key="1">
    <citation type="submission" date="2021-06" db="EMBL/GenBank/DDBJ databases">
        <title>Comparative genomics, transcriptomics and evolutionary studies reveal genomic signatures of adaptation to plant cell wall in hemibiotrophic fungi.</title>
        <authorList>
            <consortium name="DOE Joint Genome Institute"/>
            <person name="Baroncelli R."/>
            <person name="Diaz J.F."/>
            <person name="Benocci T."/>
            <person name="Peng M."/>
            <person name="Battaglia E."/>
            <person name="Haridas S."/>
            <person name="Andreopoulos W."/>
            <person name="Labutti K."/>
            <person name="Pangilinan J."/>
            <person name="Floch G.L."/>
            <person name="Makela M.R."/>
            <person name="Henrissat B."/>
            <person name="Grigoriev I.V."/>
            <person name="Crouch J.A."/>
            <person name="De Vries R.P."/>
            <person name="Sukno S.A."/>
            <person name="Thon M.R."/>
        </authorList>
    </citation>
    <scope>NUCLEOTIDE SEQUENCE</scope>
    <source>
        <strain evidence="2">CBS 125086</strain>
    </source>
</reference>
<evidence type="ECO:0000313" key="2">
    <source>
        <dbReference type="EMBL" id="KAK1566375.1"/>
    </source>
</evidence>
<accession>A0AAD8UYT7</accession>
<proteinExistence type="predicted"/>
<name>A0AAD8UYT7_9PEZI</name>
<dbReference type="RefSeq" id="XP_060407548.1">
    <property type="nucleotide sequence ID" value="XM_060559334.1"/>
</dbReference>
<gene>
    <name evidence="2" type="ORF">LY79DRAFT_572211</name>
</gene>